<evidence type="ECO:0000313" key="1">
    <source>
        <dbReference type="EMBL" id="GFT62232.1"/>
    </source>
</evidence>
<name>A0A8X6PEF1_NEPPI</name>
<evidence type="ECO:0000313" key="2">
    <source>
        <dbReference type="Proteomes" id="UP000887013"/>
    </source>
</evidence>
<accession>A0A8X6PEF1</accession>
<dbReference type="EMBL" id="BMAW01019223">
    <property type="protein sequence ID" value="GFT62232.1"/>
    <property type="molecule type" value="Genomic_DNA"/>
</dbReference>
<dbReference type="Proteomes" id="UP000887013">
    <property type="component" value="Unassembled WGS sequence"/>
</dbReference>
<dbReference type="AlphaFoldDB" id="A0A8X6PEF1"/>
<gene>
    <name evidence="1" type="ORF">NPIL_454541</name>
</gene>
<keyword evidence="2" id="KW-1185">Reference proteome</keyword>
<protein>
    <submittedName>
        <fullName evidence="1">Uncharacterized protein</fullName>
    </submittedName>
</protein>
<comment type="caution">
    <text evidence="1">The sequence shown here is derived from an EMBL/GenBank/DDBJ whole genome shotgun (WGS) entry which is preliminary data.</text>
</comment>
<organism evidence="1 2">
    <name type="scientific">Nephila pilipes</name>
    <name type="common">Giant wood spider</name>
    <name type="synonym">Nephila maculata</name>
    <dbReference type="NCBI Taxonomy" id="299642"/>
    <lineage>
        <taxon>Eukaryota</taxon>
        <taxon>Metazoa</taxon>
        <taxon>Ecdysozoa</taxon>
        <taxon>Arthropoda</taxon>
        <taxon>Chelicerata</taxon>
        <taxon>Arachnida</taxon>
        <taxon>Araneae</taxon>
        <taxon>Araneomorphae</taxon>
        <taxon>Entelegynae</taxon>
        <taxon>Araneoidea</taxon>
        <taxon>Nephilidae</taxon>
        <taxon>Nephila</taxon>
    </lineage>
</organism>
<reference evidence="1" key="1">
    <citation type="submission" date="2020-08" db="EMBL/GenBank/DDBJ databases">
        <title>Multicomponent nature underlies the extraordinary mechanical properties of spider dragline silk.</title>
        <authorList>
            <person name="Kono N."/>
            <person name="Nakamura H."/>
            <person name="Mori M."/>
            <person name="Yoshida Y."/>
            <person name="Ohtoshi R."/>
            <person name="Malay A.D."/>
            <person name="Moran D.A.P."/>
            <person name="Tomita M."/>
            <person name="Numata K."/>
            <person name="Arakawa K."/>
        </authorList>
    </citation>
    <scope>NUCLEOTIDE SEQUENCE</scope>
</reference>
<proteinExistence type="predicted"/>
<sequence length="107" mass="12311">MSFQSFPLKLSKGIMVIVNIRDRKWADTCNGIYNLITPFNAFLFDFLTDLQLSVQKIVTLGSAIGPRLDSFYKYIEFSSSLRGLNDYQTPYHADLRETICESWTLSN</sequence>